<dbReference type="AlphaFoldDB" id="A0A392QUJ1"/>
<protein>
    <submittedName>
        <fullName evidence="2">Chlorophyll a-b binding protein 21 chloroplastic-like</fullName>
    </submittedName>
</protein>
<sequence length="47" mass="4829">MASSTMSLSSSSFVGKAIKLSPSTQELGVGRVTMRKPVTKKVSSGSP</sequence>
<accession>A0A392QUJ1</accession>
<dbReference type="Proteomes" id="UP000265520">
    <property type="component" value="Unassembled WGS sequence"/>
</dbReference>
<reference evidence="2 3" key="1">
    <citation type="journal article" date="2018" name="Front. Plant Sci.">
        <title>Red Clover (Trifolium pratense) and Zigzag Clover (T. medium) - A Picture of Genomic Similarities and Differences.</title>
        <authorList>
            <person name="Dluhosova J."/>
            <person name="Istvanek J."/>
            <person name="Nedelnik J."/>
            <person name="Repkova J."/>
        </authorList>
    </citation>
    <scope>NUCLEOTIDE SEQUENCE [LARGE SCALE GENOMIC DNA]</scope>
    <source>
        <strain evidence="3">cv. 10/8</strain>
        <tissue evidence="2">Leaf</tissue>
    </source>
</reference>
<feature type="non-terminal residue" evidence="2">
    <location>
        <position position="47"/>
    </location>
</feature>
<feature type="region of interest" description="Disordered" evidence="1">
    <location>
        <begin position="24"/>
        <end position="47"/>
    </location>
</feature>
<dbReference type="EMBL" id="LXQA010160729">
    <property type="protein sequence ID" value="MCI27667.1"/>
    <property type="molecule type" value="Genomic_DNA"/>
</dbReference>
<keyword evidence="3" id="KW-1185">Reference proteome</keyword>
<evidence type="ECO:0000313" key="2">
    <source>
        <dbReference type="EMBL" id="MCI27667.1"/>
    </source>
</evidence>
<organism evidence="2 3">
    <name type="scientific">Trifolium medium</name>
    <dbReference type="NCBI Taxonomy" id="97028"/>
    <lineage>
        <taxon>Eukaryota</taxon>
        <taxon>Viridiplantae</taxon>
        <taxon>Streptophyta</taxon>
        <taxon>Embryophyta</taxon>
        <taxon>Tracheophyta</taxon>
        <taxon>Spermatophyta</taxon>
        <taxon>Magnoliopsida</taxon>
        <taxon>eudicotyledons</taxon>
        <taxon>Gunneridae</taxon>
        <taxon>Pentapetalae</taxon>
        <taxon>rosids</taxon>
        <taxon>fabids</taxon>
        <taxon>Fabales</taxon>
        <taxon>Fabaceae</taxon>
        <taxon>Papilionoideae</taxon>
        <taxon>50 kb inversion clade</taxon>
        <taxon>NPAAA clade</taxon>
        <taxon>Hologalegina</taxon>
        <taxon>IRL clade</taxon>
        <taxon>Trifolieae</taxon>
        <taxon>Trifolium</taxon>
    </lineage>
</organism>
<name>A0A392QUJ1_9FABA</name>
<proteinExistence type="predicted"/>
<evidence type="ECO:0000313" key="3">
    <source>
        <dbReference type="Proteomes" id="UP000265520"/>
    </source>
</evidence>
<evidence type="ECO:0000256" key="1">
    <source>
        <dbReference type="SAM" id="MobiDB-lite"/>
    </source>
</evidence>
<comment type="caution">
    <text evidence="2">The sequence shown here is derived from an EMBL/GenBank/DDBJ whole genome shotgun (WGS) entry which is preliminary data.</text>
</comment>